<keyword evidence="3" id="KW-1185">Reference proteome</keyword>
<name>A0AAD9HXP5_9PEZI</name>
<feature type="region of interest" description="Disordered" evidence="1">
    <location>
        <begin position="1"/>
        <end position="38"/>
    </location>
</feature>
<feature type="compositionally biased region" description="Polar residues" evidence="1">
    <location>
        <begin position="1"/>
        <end position="22"/>
    </location>
</feature>
<proteinExistence type="predicted"/>
<dbReference type="AlphaFoldDB" id="A0AAD9HXP5"/>
<dbReference type="InterPro" id="IPR015947">
    <property type="entry name" value="PUA-like_sf"/>
</dbReference>
<evidence type="ECO:0000256" key="1">
    <source>
        <dbReference type="SAM" id="MobiDB-lite"/>
    </source>
</evidence>
<organism evidence="2 3">
    <name type="scientific">Phyllachora maydis</name>
    <dbReference type="NCBI Taxonomy" id="1825666"/>
    <lineage>
        <taxon>Eukaryota</taxon>
        <taxon>Fungi</taxon>
        <taxon>Dikarya</taxon>
        <taxon>Ascomycota</taxon>
        <taxon>Pezizomycotina</taxon>
        <taxon>Sordariomycetes</taxon>
        <taxon>Sordariomycetidae</taxon>
        <taxon>Phyllachorales</taxon>
        <taxon>Phyllachoraceae</taxon>
        <taxon>Phyllachora</taxon>
    </lineage>
</organism>
<reference evidence="2" key="1">
    <citation type="journal article" date="2023" name="Mol. Plant Microbe Interact.">
        <title>Elucidating the Obligate Nature and Biological Capacity of an Invasive Fungal Corn Pathogen.</title>
        <authorList>
            <person name="MacCready J.S."/>
            <person name="Roggenkamp E.M."/>
            <person name="Gdanetz K."/>
            <person name="Chilvers M.I."/>
        </authorList>
    </citation>
    <scope>NUCLEOTIDE SEQUENCE</scope>
    <source>
        <strain evidence="2">PM02</strain>
    </source>
</reference>
<dbReference type="Proteomes" id="UP001217918">
    <property type="component" value="Unassembled WGS sequence"/>
</dbReference>
<gene>
    <name evidence="2" type="ORF">P8C59_000660</name>
</gene>
<evidence type="ECO:0000313" key="2">
    <source>
        <dbReference type="EMBL" id="KAK2066880.1"/>
    </source>
</evidence>
<dbReference type="EMBL" id="JAQQPM010000001">
    <property type="protein sequence ID" value="KAK2066880.1"/>
    <property type="molecule type" value="Genomic_DNA"/>
</dbReference>
<feature type="region of interest" description="Disordered" evidence="1">
    <location>
        <begin position="335"/>
        <end position="391"/>
    </location>
</feature>
<comment type="caution">
    <text evidence="2">The sequence shown here is derived from an EMBL/GenBank/DDBJ whole genome shotgun (WGS) entry which is preliminary data.</text>
</comment>
<sequence>MSESNLPYSSRYSKYDGSNSAKPSRRASKSEGNPAGPLEVTYPNFRILSDDVRHSITQDQPLSDVDNVLLSNFLESINKEEKEKTPSLDLETIKAASLDQMIADIIKAGAKSQLTWSKTSVSDIRLATDIYRQWVVRFKSDYFGLEGRRMQELIETGQLRDVFFEPLPSLEYPIHRAWKSREPNTHPAPELIQEKFAPGEFWLNLACAHRDGVVGNGSDKVTTGKVIYTSGIRYDGLWRLVSYSQKLNVDLGIYRLQLTLERTRRKGQASMKELLMVPRPSQLDDWCMFEKLEFDKIRSFYGEGQLAEYKQQRLDDSKAREDWKRMLQFRRLSNSCKPMATPTGTGARYPMRKRPNNTMTLELPPNIQAKAGMAEEEWRARMKDTRGRRRG</sequence>
<dbReference type="SUPFAM" id="SSF88697">
    <property type="entry name" value="PUA domain-like"/>
    <property type="match status" value="1"/>
</dbReference>
<feature type="compositionally biased region" description="Basic and acidic residues" evidence="1">
    <location>
        <begin position="376"/>
        <end position="385"/>
    </location>
</feature>
<protein>
    <submittedName>
        <fullName evidence="2">Uncharacterized protein</fullName>
    </submittedName>
</protein>
<accession>A0AAD9HXP5</accession>
<evidence type="ECO:0000313" key="3">
    <source>
        <dbReference type="Proteomes" id="UP001217918"/>
    </source>
</evidence>